<proteinExistence type="predicted"/>
<feature type="non-terminal residue" evidence="1">
    <location>
        <position position="1"/>
    </location>
</feature>
<evidence type="ECO:0000313" key="1">
    <source>
        <dbReference type="EMBL" id="CAD1474430.1"/>
    </source>
</evidence>
<gene>
    <name evidence="1" type="ORF">MHI_LOCUS465955</name>
</gene>
<name>A0A6V7H544_9HYME</name>
<reference evidence="1" key="1">
    <citation type="submission" date="2020-07" db="EMBL/GenBank/DDBJ databases">
        <authorList>
            <person name="Nazaruddin N."/>
        </authorList>
    </citation>
    <scope>NUCLEOTIDE SEQUENCE</scope>
</reference>
<dbReference type="AlphaFoldDB" id="A0A6V7H544"/>
<dbReference type="EMBL" id="CAJDYZ010007558">
    <property type="protein sequence ID" value="CAD1474430.1"/>
    <property type="molecule type" value="Genomic_DNA"/>
</dbReference>
<comment type="caution">
    <text evidence="1">The sequence shown here is derived from an EMBL/GenBank/DDBJ whole genome shotgun (WGS) entry which is preliminary data.</text>
</comment>
<keyword evidence="2" id="KW-1185">Reference proteome</keyword>
<sequence>SRFEHLKTSSLALPPATQWGFVEPLSRITKDARLRESHLALSDEAAVPRFDTLAAKLGDPTLNAFTVNLQRLTKTKRTQLKAKAHATLKLRLMRPAMSSVLRWADVHTTEVHLIMSVRTTQ</sequence>
<accession>A0A6V7H544</accession>
<feature type="non-terminal residue" evidence="1">
    <location>
        <position position="121"/>
    </location>
</feature>
<dbReference type="Proteomes" id="UP000752696">
    <property type="component" value="Unassembled WGS sequence"/>
</dbReference>
<organism evidence="1 2">
    <name type="scientific">Heterotrigona itama</name>
    <dbReference type="NCBI Taxonomy" id="395501"/>
    <lineage>
        <taxon>Eukaryota</taxon>
        <taxon>Metazoa</taxon>
        <taxon>Ecdysozoa</taxon>
        <taxon>Arthropoda</taxon>
        <taxon>Hexapoda</taxon>
        <taxon>Insecta</taxon>
        <taxon>Pterygota</taxon>
        <taxon>Neoptera</taxon>
        <taxon>Endopterygota</taxon>
        <taxon>Hymenoptera</taxon>
        <taxon>Apocrita</taxon>
        <taxon>Aculeata</taxon>
        <taxon>Apoidea</taxon>
        <taxon>Anthophila</taxon>
        <taxon>Apidae</taxon>
        <taxon>Heterotrigona</taxon>
    </lineage>
</organism>
<evidence type="ECO:0000313" key="2">
    <source>
        <dbReference type="Proteomes" id="UP000752696"/>
    </source>
</evidence>
<protein>
    <submittedName>
        <fullName evidence="1">Uncharacterized protein</fullName>
    </submittedName>
</protein>